<evidence type="ECO:0000256" key="3">
    <source>
        <dbReference type="ARBA" id="ARBA00022793"/>
    </source>
</evidence>
<dbReference type="SUPFAM" id="SSF53383">
    <property type="entry name" value="PLP-dependent transferases"/>
    <property type="match status" value="1"/>
</dbReference>
<dbReference type="EMBL" id="CP044108">
    <property type="protein sequence ID" value="QEU10893.1"/>
    <property type="molecule type" value="Genomic_DNA"/>
</dbReference>
<evidence type="ECO:0000256" key="1">
    <source>
        <dbReference type="ARBA" id="ARBA00001933"/>
    </source>
</evidence>
<feature type="compositionally biased region" description="Polar residues" evidence="7">
    <location>
        <begin position="44"/>
        <end position="53"/>
    </location>
</feature>
<dbReference type="InterPro" id="IPR015424">
    <property type="entry name" value="PyrdxlP-dep_Trfase"/>
</dbReference>
<feature type="region of interest" description="Disordered" evidence="7">
    <location>
        <begin position="1"/>
        <end position="53"/>
    </location>
</feature>
<evidence type="ECO:0000256" key="2">
    <source>
        <dbReference type="ARBA" id="ARBA00009533"/>
    </source>
</evidence>
<comment type="similarity">
    <text evidence="2 6">Belongs to the group II decarboxylase family.</text>
</comment>
<proteinExistence type="inferred from homology"/>
<keyword evidence="3" id="KW-0210">Decarboxylase</keyword>
<gene>
    <name evidence="8" type="ORF">FOB48_00265</name>
</gene>
<dbReference type="RefSeq" id="WP_150332305.1">
    <property type="nucleotide sequence ID" value="NZ_CP044108.1"/>
</dbReference>
<dbReference type="InterPro" id="IPR021115">
    <property type="entry name" value="Pyridoxal-P_BS"/>
</dbReference>
<dbReference type="Gene3D" id="3.40.640.10">
    <property type="entry name" value="Type I PLP-dependent aspartate aminotransferase-like (Major domain)"/>
    <property type="match status" value="1"/>
</dbReference>
<name>A0ABX6A1B4_9MICO</name>
<keyword evidence="9" id="KW-1185">Reference proteome</keyword>
<dbReference type="Pfam" id="PF00282">
    <property type="entry name" value="Pyridoxal_deC"/>
    <property type="match status" value="1"/>
</dbReference>
<comment type="cofactor">
    <cofactor evidence="1 6">
        <name>pyridoxal 5'-phosphate</name>
        <dbReference type="ChEBI" id="CHEBI:597326"/>
    </cofactor>
</comment>
<dbReference type="PROSITE" id="PS00392">
    <property type="entry name" value="DDC_GAD_HDC_YDC"/>
    <property type="match status" value="1"/>
</dbReference>
<dbReference type="GO" id="GO:0008483">
    <property type="term" value="F:transaminase activity"/>
    <property type="evidence" value="ECO:0007669"/>
    <property type="project" value="UniProtKB-KW"/>
</dbReference>
<keyword evidence="5 6" id="KW-0456">Lyase</keyword>
<dbReference type="InterPro" id="IPR002129">
    <property type="entry name" value="PyrdxlP-dep_de-COase"/>
</dbReference>
<organism evidence="8 9">
    <name type="scientific">Dermabacter vaginalis</name>
    <dbReference type="NCBI Taxonomy" id="1630135"/>
    <lineage>
        <taxon>Bacteria</taxon>
        <taxon>Bacillati</taxon>
        <taxon>Actinomycetota</taxon>
        <taxon>Actinomycetes</taxon>
        <taxon>Micrococcales</taxon>
        <taxon>Dermabacteraceae</taxon>
        <taxon>Dermabacter</taxon>
    </lineage>
</organism>
<keyword evidence="8" id="KW-0808">Transferase</keyword>
<dbReference type="PANTHER" id="PTHR11999:SF70">
    <property type="entry name" value="MIP05841P"/>
    <property type="match status" value="1"/>
</dbReference>
<dbReference type="PANTHER" id="PTHR11999">
    <property type="entry name" value="GROUP II PYRIDOXAL-5-PHOSPHATE DECARBOXYLASE"/>
    <property type="match status" value="1"/>
</dbReference>
<evidence type="ECO:0000313" key="9">
    <source>
        <dbReference type="Proteomes" id="UP000323865"/>
    </source>
</evidence>
<dbReference type="InterPro" id="IPR015421">
    <property type="entry name" value="PyrdxlP-dep_Trfase_major"/>
</dbReference>
<evidence type="ECO:0000256" key="7">
    <source>
        <dbReference type="SAM" id="MobiDB-lite"/>
    </source>
</evidence>
<evidence type="ECO:0000256" key="6">
    <source>
        <dbReference type="RuleBase" id="RU000382"/>
    </source>
</evidence>
<keyword evidence="4 6" id="KW-0663">Pyridoxal phosphate</keyword>
<accession>A0ABX6A1B4</accession>
<reference evidence="8 9" key="1">
    <citation type="submission" date="2019-09" db="EMBL/GenBank/DDBJ databases">
        <title>FDA dAtabase for Regulatory Grade micrObial Sequences (FDA-ARGOS): Supporting development and validation of Infectious Disease Dx tests.</title>
        <authorList>
            <person name="Sciortino C."/>
            <person name="Tallon L."/>
            <person name="Sadzewicz L."/>
            <person name="Vavikolanu K."/>
            <person name="Mehta A."/>
            <person name="Aluvathingal J."/>
            <person name="Nadendla S."/>
            <person name="Nandy P."/>
            <person name="Geyer C."/>
            <person name="Yan Y."/>
            <person name="Sichtig H."/>
        </authorList>
    </citation>
    <scope>NUCLEOTIDE SEQUENCE [LARGE SCALE GENOMIC DNA]</scope>
    <source>
        <strain evidence="8 9">FDAARGOS_640</strain>
    </source>
</reference>
<feature type="compositionally biased region" description="Polar residues" evidence="7">
    <location>
        <begin position="1"/>
        <end position="11"/>
    </location>
</feature>
<evidence type="ECO:0000256" key="4">
    <source>
        <dbReference type="ARBA" id="ARBA00022898"/>
    </source>
</evidence>
<dbReference type="Gene3D" id="3.90.1150.10">
    <property type="entry name" value="Aspartate Aminotransferase, domain 1"/>
    <property type="match status" value="1"/>
</dbReference>
<sequence>MSTNEQKNELQQGAGERRNENPAAKAAEKNQQGSPDTGAIDTGGSASTAYATQRPSRMLSSVWGDEQHAVEAAQKWAREHTALAHDPKATARTAAELDEAVKALAGDMITEEGIGADRALEIYENILIPATRAADDPMNLAYIPGAPTRAAVAFDNVVSAANVFGGVWEAGAGAIWAENQVLRWLMDLLGWPKESAGAFVSGGTSGNLSALATAREKAREEWASSGVFIDGRPTTGFKVACASSAHSSIRSAARLLDVEVVTVPVDERGHLSGPNLARALDENPGVFAVVASGGTTNAGIVDDIRSVVEVAHARGVWVHIDGAYGGAALAAPSARPRFDGIEEADSFIVDPHKWLFAPYDCCALVYRDPSPAYRAHSQHAEYLDSIVRSDANPSDLAAHLSRRTRGLPLWYSLLTHGTAKYSEAIEKCLSTSRAVRRGIDDIEHLEMVIEPELSVLVFRRPGWTDEQYHEWSQRMARDGVILCIPTKHSGETVLRLVFVNPDTEADRVIAVLRDTMA</sequence>
<protein>
    <submittedName>
        <fullName evidence="8">Aminotransferase class V-fold PLP-dependent enzyme</fullName>
    </submittedName>
</protein>
<evidence type="ECO:0000313" key="8">
    <source>
        <dbReference type="EMBL" id="QEU10893.1"/>
    </source>
</evidence>
<dbReference type="InterPro" id="IPR015422">
    <property type="entry name" value="PyrdxlP-dep_Trfase_small"/>
</dbReference>
<evidence type="ECO:0000256" key="5">
    <source>
        <dbReference type="ARBA" id="ARBA00023239"/>
    </source>
</evidence>
<keyword evidence="8" id="KW-0032">Aminotransferase</keyword>
<dbReference type="InterPro" id="IPR010977">
    <property type="entry name" value="Aromatic_deC"/>
</dbReference>
<dbReference type="Proteomes" id="UP000323865">
    <property type="component" value="Chromosome"/>
</dbReference>